<keyword evidence="1" id="KW-0560">Oxidoreductase</keyword>
<sequence length="89" mass="10381">MASTTKNKRVFDWEEASAMVKELRRTYDCGKTRSYEWRSSQVKALLKLAQEKEKEIVQALHADLSKSETEAFVQEVLILTLQIKMKMID</sequence>
<evidence type="ECO:0000256" key="1">
    <source>
        <dbReference type="ARBA" id="ARBA00023002"/>
    </source>
</evidence>
<evidence type="ECO:0000313" key="2">
    <source>
        <dbReference type="EMBL" id="KYP45668.1"/>
    </source>
</evidence>
<organism evidence="2 3">
    <name type="scientific">Cajanus cajan</name>
    <name type="common">Pigeon pea</name>
    <name type="synonym">Cajanus indicus</name>
    <dbReference type="NCBI Taxonomy" id="3821"/>
    <lineage>
        <taxon>Eukaryota</taxon>
        <taxon>Viridiplantae</taxon>
        <taxon>Streptophyta</taxon>
        <taxon>Embryophyta</taxon>
        <taxon>Tracheophyta</taxon>
        <taxon>Spermatophyta</taxon>
        <taxon>Magnoliopsida</taxon>
        <taxon>eudicotyledons</taxon>
        <taxon>Gunneridae</taxon>
        <taxon>Pentapetalae</taxon>
        <taxon>rosids</taxon>
        <taxon>fabids</taxon>
        <taxon>Fabales</taxon>
        <taxon>Fabaceae</taxon>
        <taxon>Papilionoideae</taxon>
        <taxon>50 kb inversion clade</taxon>
        <taxon>NPAAA clade</taxon>
        <taxon>indigoferoid/millettioid clade</taxon>
        <taxon>Phaseoleae</taxon>
        <taxon>Cajanus</taxon>
    </lineage>
</organism>
<dbReference type="Gene3D" id="3.40.605.10">
    <property type="entry name" value="Aldehyde Dehydrogenase, Chain A, domain 1"/>
    <property type="match status" value="1"/>
</dbReference>
<dbReference type="InterPro" id="IPR016161">
    <property type="entry name" value="Ald_DH/histidinol_DH"/>
</dbReference>
<dbReference type="InterPro" id="IPR016162">
    <property type="entry name" value="Ald_DH_N"/>
</dbReference>
<dbReference type="EMBL" id="KQ483583">
    <property type="protein sequence ID" value="KYP45668.1"/>
    <property type="molecule type" value="Genomic_DNA"/>
</dbReference>
<dbReference type="STRING" id="3821.A0A151RSY7"/>
<dbReference type="PANTHER" id="PTHR43570">
    <property type="entry name" value="ALDEHYDE DEHYDROGENASE"/>
    <property type="match status" value="1"/>
</dbReference>
<evidence type="ECO:0000313" key="3">
    <source>
        <dbReference type="Proteomes" id="UP000075243"/>
    </source>
</evidence>
<dbReference type="Gramene" id="C.cajan_29861.t">
    <property type="protein sequence ID" value="C.cajan_29861.t.cds1"/>
    <property type="gene ID" value="C.cajan_29861"/>
</dbReference>
<accession>A0A151RSY7</accession>
<dbReference type="Proteomes" id="UP000075243">
    <property type="component" value="Unassembled WGS sequence"/>
</dbReference>
<dbReference type="OMA" id="FHEQEIV"/>
<dbReference type="SUPFAM" id="SSF53720">
    <property type="entry name" value="ALDH-like"/>
    <property type="match status" value="1"/>
</dbReference>
<dbReference type="GO" id="GO:0006081">
    <property type="term" value="P:aldehyde metabolic process"/>
    <property type="evidence" value="ECO:0007669"/>
    <property type="project" value="InterPro"/>
</dbReference>
<dbReference type="PANTHER" id="PTHR43570:SF16">
    <property type="entry name" value="ALDEHYDE DEHYDROGENASE TYPE III, ISOFORM Q"/>
    <property type="match status" value="1"/>
</dbReference>
<name>A0A151RSY7_CAJCA</name>
<reference evidence="2" key="1">
    <citation type="journal article" date="2012" name="Nat. Biotechnol.">
        <title>Draft genome sequence of pigeonpea (Cajanus cajan), an orphan legume crop of resource-poor farmers.</title>
        <authorList>
            <person name="Varshney R.K."/>
            <person name="Chen W."/>
            <person name="Li Y."/>
            <person name="Bharti A.K."/>
            <person name="Saxena R.K."/>
            <person name="Schlueter J.A."/>
            <person name="Donoghue M.T."/>
            <person name="Azam S."/>
            <person name="Fan G."/>
            <person name="Whaley A.M."/>
            <person name="Farmer A.D."/>
            <person name="Sheridan J."/>
            <person name="Iwata A."/>
            <person name="Tuteja R."/>
            <person name="Penmetsa R.V."/>
            <person name="Wu W."/>
            <person name="Upadhyaya H.D."/>
            <person name="Yang S.P."/>
            <person name="Shah T."/>
            <person name="Saxena K.B."/>
            <person name="Michael T."/>
            <person name="McCombie W.R."/>
            <person name="Yang B."/>
            <person name="Zhang G."/>
            <person name="Yang H."/>
            <person name="Wang J."/>
            <person name="Spillane C."/>
            <person name="Cook D.R."/>
            <person name="May G.D."/>
            <person name="Xu X."/>
            <person name="Jackson S.A."/>
        </authorList>
    </citation>
    <scope>NUCLEOTIDE SEQUENCE [LARGE SCALE GENOMIC DNA]</scope>
</reference>
<proteinExistence type="predicted"/>
<dbReference type="InterPro" id="IPR012394">
    <property type="entry name" value="Aldehyde_DH_NAD(P)"/>
</dbReference>
<dbReference type="GO" id="GO:0005737">
    <property type="term" value="C:cytoplasm"/>
    <property type="evidence" value="ECO:0007669"/>
    <property type="project" value="TreeGrafter"/>
</dbReference>
<keyword evidence="3" id="KW-1185">Reference proteome</keyword>
<dbReference type="AlphaFoldDB" id="A0A151RSY7"/>
<gene>
    <name evidence="2" type="ORF">KK1_032783</name>
</gene>
<dbReference type="GO" id="GO:0004029">
    <property type="term" value="F:aldehyde dehydrogenase (NAD+) activity"/>
    <property type="evidence" value="ECO:0007669"/>
    <property type="project" value="TreeGrafter"/>
</dbReference>
<protein>
    <submittedName>
        <fullName evidence="2">Aldehyde dehydrogenase</fullName>
    </submittedName>
</protein>